<dbReference type="GO" id="GO:0090447">
    <property type="term" value="F:glycerol-3-phosphate 2-O-acyltransferase activity"/>
    <property type="evidence" value="ECO:0007669"/>
    <property type="project" value="TreeGrafter"/>
</dbReference>
<comment type="caution">
    <text evidence="10">The sequence shown here is derived from an EMBL/GenBank/DDBJ whole genome shotgun (WGS) entry which is preliminary data.</text>
</comment>
<evidence type="ECO:0000256" key="3">
    <source>
        <dbReference type="ARBA" id="ARBA00022679"/>
    </source>
</evidence>
<comment type="subcellular location">
    <subcellularLocation>
        <location evidence="1">Membrane</location>
        <topology evidence="1">Multi-pass membrane protein</topology>
    </subcellularLocation>
</comment>
<evidence type="ECO:0000259" key="9">
    <source>
        <dbReference type="SMART" id="SM00563"/>
    </source>
</evidence>
<dbReference type="SMART" id="SM00563">
    <property type="entry name" value="PlsC"/>
    <property type="match status" value="1"/>
</dbReference>
<protein>
    <recommendedName>
        <fullName evidence="9">Phospholipid/glycerol acyltransferase domain-containing protein</fullName>
    </recommendedName>
</protein>
<evidence type="ECO:0000313" key="11">
    <source>
        <dbReference type="Proteomes" id="UP001153076"/>
    </source>
</evidence>
<keyword evidence="5 8" id="KW-1133">Transmembrane helix</keyword>
<feature type="domain" description="Phospholipid/glycerol acyltransferase" evidence="9">
    <location>
        <begin position="351"/>
        <end position="452"/>
    </location>
</feature>
<evidence type="ECO:0000256" key="7">
    <source>
        <dbReference type="ARBA" id="ARBA00023315"/>
    </source>
</evidence>
<dbReference type="GO" id="GO:0016791">
    <property type="term" value="F:phosphatase activity"/>
    <property type="evidence" value="ECO:0007669"/>
    <property type="project" value="TreeGrafter"/>
</dbReference>
<name>A0A9Q1KQY6_9CARY</name>
<reference evidence="10" key="1">
    <citation type="submission" date="2022-04" db="EMBL/GenBank/DDBJ databases">
        <title>Carnegiea gigantea Genome sequencing and assembly v2.</title>
        <authorList>
            <person name="Copetti D."/>
            <person name="Sanderson M.J."/>
            <person name="Burquez A."/>
            <person name="Wojciechowski M.F."/>
        </authorList>
    </citation>
    <scope>NUCLEOTIDE SEQUENCE</scope>
    <source>
        <strain evidence="10">SGP5-SGP5p</strain>
        <tissue evidence="10">Aerial part</tissue>
    </source>
</reference>
<dbReference type="Pfam" id="PF01553">
    <property type="entry name" value="Acyltransferase"/>
    <property type="match status" value="1"/>
</dbReference>
<dbReference type="InterPro" id="IPR002123">
    <property type="entry name" value="Plipid/glycerol_acylTrfase"/>
</dbReference>
<gene>
    <name evidence="10" type="ORF">Cgig2_022821</name>
</gene>
<dbReference type="InterPro" id="IPR056462">
    <property type="entry name" value="HAD_RAM2/GPAT1-8"/>
</dbReference>
<feature type="transmembrane region" description="Helical" evidence="8">
    <location>
        <begin position="320"/>
        <end position="339"/>
    </location>
</feature>
<dbReference type="PANTHER" id="PTHR15486">
    <property type="entry name" value="ANCIENT UBIQUITOUS PROTEIN"/>
    <property type="match status" value="1"/>
</dbReference>
<proteinExistence type="inferred from homology"/>
<dbReference type="Proteomes" id="UP001153076">
    <property type="component" value="Unassembled WGS sequence"/>
</dbReference>
<dbReference type="Pfam" id="PF23270">
    <property type="entry name" value="HAD_RAM2_N"/>
    <property type="match status" value="1"/>
</dbReference>
<organism evidence="10 11">
    <name type="scientific">Carnegiea gigantea</name>
    <dbReference type="NCBI Taxonomy" id="171969"/>
    <lineage>
        <taxon>Eukaryota</taxon>
        <taxon>Viridiplantae</taxon>
        <taxon>Streptophyta</taxon>
        <taxon>Embryophyta</taxon>
        <taxon>Tracheophyta</taxon>
        <taxon>Spermatophyta</taxon>
        <taxon>Magnoliopsida</taxon>
        <taxon>eudicotyledons</taxon>
        <taxon>Gunneridae</taxon>
        <taxon>Pentapetalae</taxon>
        <taxon>Caryophyllales</taxon>
        <taxon>Cactineae</taxon>
        <taxon>Cactaceae</taxon>
        <taxon>Cactoideae</taxon>
        <taxon>Echinocereeae</taxon>
        <taxon>Carnegiea</taxon>
    </lineage>
</organism>
<evidence type="ECO:0000256" key="6">
    <source>
        <dbReference type="ARBA" id="ARBA00023136"/>
    </source>
</evidence>
<accession>A0A9Q1KQY6</accession>
<dbReference type="GO" id="GO:0016020">
    <property type="term" value="C:membrane"/>
    <property type="evidence" value="ECO:0007669"/>
    <property type="project" value="UniProtKB-SubCell"/>
</dbReference>
<dbReference type="EMBL" id="JAKOGI010000041">
    <property type="protein sequence ID" value="KAJ8447092.1"/>
    <property type="molecule type" value="Genomic_DNA"/>
</dbReference>
<evidence type="ECO:0000256" key="5">
    <source>
        <dbReference type="ARBA" id="ARBA00022989"/>
    </source>
</evidence>
<sequence length="538" mass="60544">MVAAASAYPSEILMKNANEFSAPRSQKNGCISDDFTNQKQYDQVLLAPQKFHRYTCLAPRLEELPNQTLVFNVEETLLKSSSWFPLFMLVAFEGGGILRALLLLMLYPLVCIMGQEWGLKVMVFVSFFGIKRSTFRIGRTVLPKFLLENVGYEGFELTMRFGKRVGVSNLPRVMVQAFLSEYLGIEHVFGKEIKVFKGFYLGLMEGSSKDEQGRAREVWGKVMEDKEGNKKSQVVGLAGSLKTISNYLFTNCKDIYLVSEADKEKWHYLPRDKYPKPMIFHDGRLAFWPTPLATLVMFIWLPFGILLCIARIIISQFLPYSISIPLLAFLGTSAVSSIHKSANVSIASKGVVYVCNHKTLLDPIYISFICRTPLTALTYSVSKTSQLISPIKTITLTRDRQKDTEIMHKALRKGSIAVCPEGTTCREPYLLRFSPLFAEISNDIVPVAMDVKVSMFYGTTATGIKALDPIFFLMNPYPFYIVKFLEKLPNSHTCQGGMSKFDVANCMQGEIAKALGFTCTNLTRKDKYLMLAGNTGIY</sequence>
<evidence type="ECO:0000256" key="8">
    <source>
        <dbReference type="SAM" id="Phobius"/>
    </source>
</evidence>
<dbReference type="PANTHER" id="PTHR15486:SF62">
    <property type="entry name" value="GLYCEROL-3-PHOSPHATE ACYLTRANSFERASE 2-RELATED"/>
    <property type="match status" value="1"/>
</dbReference>
<keyword evidence="4 8" id="KW-0812">Transmembrane</keyword>
<keyword evidence="11" id="KW-1185">Reference proteome</keyword>
<evidence type="ECO:0000256" key="2">
    <source>
        <dbReference type="ARBA" id="ARBA00007937"/>
    </source>
</evidence>
<evidence type="ECO:0000256" key="4">
    <source>
        <dbReference type="ARBA" id="ARBA00022692"/>
    </source>
</evidence>
<feature type="transmembrane region" description="Helical" evidence="8">
    <location>
        <begin position="285"/>
        <end position="314"/>
    </location>
</feature>
<dbReference type="AlphaFoldDB" id="A0A9Q1KQY6"/>
<evidence type="ECO:0000256" key="1">
    <source>
        <dbReference type="ARBA" id="ARBA00004141"/>
    </source>
</evidence>
<evidence type="ECO:0000313" key="10">
    <source>
        <dbReference type="EMBL" id="KAJ8447092.1"/>
    </source>
</evidence>
<dbReference type="OrthoDB" id="1854593at2759"/>
<comment type="similarity">
    <text evidence="2">Belongs to the GPAT/DAPAT family.</text>
</comment>
<keyword evidence="6 8" id="KW-0472">Membrane</keyword>
<keyword evidence="3" id="KW-0808">Transferase</keyword>
<keyword evidence="7" id="KW-0012">Acyltransferase</keyword>
<dbReference type="SUPFAM" id="SSF69593">
    <property type="entry name" value="Glycerol-3-phosphate (1)-acyltransferase"/>
    <property type="match status" value="1"/>
</dbReference>
<dbReference type="GO" id="GO:0010143">
    <property type="term" value="P:cutin biosynthetic process"/>
    <property type="evidence" value="ECO:0007669"/>
    <property type="project" value="TreeGrafter"/>
</dbReference>